<evidence type="ECO:0000313" key="3">
    <source>
        <dbReference type="Proteomes" id="UP001155587"/>
    </source>
</evidence>
<gene>
    <name evidence="2" type="ORF">MD535_00055</name>
</gene>
<dbReference type="Proteomes" id="UP001155587">
    <property type="component" value="Unassembled WGS sequence"/>
</dbReference>
<evidence type="ECO:0000256" key="1">
    <source>
        <dbReference type="SAM" id="Phobius"/>
    </source>
</evidence>
<reference evidence="2" key="1">
    <citation type="submission" date="2022-02" db="EMBL/GenBank/DDBJ databases">
        <title>Vibrio sp. nov, a new bacterium isolated from seawater.</title>
        <authorList>
            <person name="Yuan Y."/>
        </authorList>
    </citation>
    <scope>NUCLEOTIDE SEQUENCE</scope>
    <source>
        <strain evidence="2">ZSDZ65</strain>
    </source>
</reference>
<name>A0A9X3HUF9_9VIBR</name>
<protein>
    <recommendedName>
        <fullName evidence="4">NusG domain-containing protein</fullName>
    </recommendedName>
</protein>
<proteinExistence type="predicted"/>
<keyword evidence="3" id="KW-1185">Reference proteome</keyword>
<evidence type="ECO:0000313" key="2">
    <source>
        <dbReference type="EMBL" id="MCW8344420.1"/>
    </source>
</evidence>
<keyword evidence="1" id="KW-0812">Transmembrane</keyword>
<feature type="transmembrane region" description="Helical" evidence="1">
    <location>
        <begin position="12"/>
        <end position="30"/>
    </location>
</feature>
<dbReference type="RefSeq" id="WP_265673258.1">
    <property type="nucleotide sequence ID" value="NZ_JAKRRY010000001.1"/>
</dbReference>
<organism evidence="2 3">
    <name type="scientific">Vibrio qingdaonensis</name>
    <dbReference type="NCBI Taxonomy" id="2829491"/>
    <lineage>
        <taxon>Bacteria</taxon>
        <taxon>Pseudomonadati</taxon>
        <taxon>Pseudomonadota</taxon>
        <taxon>Gammaproteobacteria</taxon>
        <taxon>Vibrionales</taxon>
        <taxon>Vibrionaceae</taxon>
        <taxon>Vibrio</taxon>
    </lineage>
</organism>
<comment type="caution">
    <text evidence="2">The sequence shown here is derived from an EMBL/GenBank/DDBJ whole genome shotgun (WGS) entry which is preliminary data.</text>
</comment>
<evidence type="ECO:0008006" key="4">
    <source>
        <dbReference type="Google" id="ProtNLM"/>
    </source>
</evidence>
<dbReference type="EMBL" id="JAKRRY010000001">
    <property type="protein sequence ID" value="MCW8344420.1"/>
    <property type="molecule type" value="Genomic_DNA"/>
</dbReference>
<accession>A0A9X3HUF9</accession>
<sequence>MAAEKLTKGRLGQIIIMMMVLIAAFTYRTVTYEVSNTQVCEFSSGCEVKLQEKLVVFMYQDSTNTLMLTKPEELTVKASIVGKNDVLLTDKSEIAETQIPMDIIITDQDEHTVKIQLQ</sequence>
<keyword evidence="1" id="KW-0472">Membrane</keyword>
<dbReference type="AlphaFoldDB" id="A0A9X3HUF9"/>
<keyword evidence="1" id="KW-1133">Transmembrane helix</keyword>